<sequence length="115" mass="12798">MVDFCLGPLLAVLPWKTPGRSKWQKQTAEVLWLWFPSHGECSLPHAFSNDGDPDSGAAHSTSDRQQHPLNIAISSHPFDGIYQAPDHHFQCIFDDMIPIPLHKLGGMATYATMCL</sequence>
<proteinExistence type="predicted"/>
<evidence type="ECO:0000313" key="3">
    <source>
        <dbReference type="Proteomes" id="UP001055439"/>
    </source>
</evidence>
<organism evidence="2 3">
    <name type="scientific">Musa troglodytarum</name>
    <name type="common">fe'i banana</name>
    <dbReference type="NCBI Taxonomy" id="320322"/>
    <lineage>
        <taxon>Eukaryota</taxon>
        <taxon>Viridiplantae</taxon>
        <taxon>Streptophyta</taxon>
        <taxon>Embryophyta</taxon>
        <taxon>Tracheophyta</taxon>
        <taxon>Spermatophyta</taxon>
        <taxon>Magnoliopsida</taxon>
        <taxon>Liliopsida</taxon>
        <taxon>Zingiberales</taxon>
        <taxon>Musaceae</taxon>
        <taxon>Musa</taxon>
    </lineage>
</organism>
<evidence type="ECO:0000313" key="2">
    <source>
        <dbReference type="EMBL" id="URD72081.1"/>
    </source>
</evidence>
<dbReference type="AlphaFoldDB" id="A0A9E7E833"/>
<gene>
    <name evidence="2" type="ORF">MUK42_34003</name>
</gene>
<name>A0A9E7E833_9LILI</name>
<accession>A0A9E7E833</accession>
<feature type="region of interest" description="Disordered" evidence="1">
    <location>
        <begin position="45"/>
        <end position="66"/>
    </location>
</feature>
<dbReference type="Proteomes" id="UP001055439">
    <property type="component" value="Chromosome 1"/>
</dbReference>
<dbReference type="EMBL" id="CP097502">
    <property type="protein sequence ID" value="URD72081.1"/>
    <property type="molecule type" value="Genomic_DNA"/>
</dbReference>
<evidence type="ECO:0000256" key="1">
    <source>
        <dbReference type="SAM" id="MobiDB-lite"/>
    </source>
</evidence>
<keyword evidence="3" id="KW-1185">Reference proteome</keyword>
<protein>
    <submittedName>
        <fullName evidence="2">Uncharacterized protein</fullName>
    </submittedName>
</protein>
<reference evidence="2" key="1">
    <citation type="submission" date="2022-05" db="EMBL/GenBank/DDBJ databases">
        <title>The Musa troglodytarum L. genome provides insights into the mechanism of non-climacteric behaviour and enrichment of carotenoids.</title>
        <authorList>
            <person name="Wang J."/>
        </authorList>
    </citation>
    <scope>NUCLEOTIDE SEQUENCE</scope>
    <source>
        <tissue evidence="2">Leaf</tissue>
    </source>
</reference>